<organism evidence="1 2">
    <name type="scientific">Pendulispora brunnea</name>
    <dbReference type="NCBI Taxonomy" id="2905690"/>
    <lineage>
        <taxon>Bacteria</taxon>
        <taxon>Pseudomonadati</taxon>
        <taxon>Myxococcota</taxon>
        <taxon>Myxococcia</taxon>
        <taxon>Myxococcales</taxon>
        <taxon>Sorangiineae</taxon>
        <taxon>Pendulisporaceae</taxon>
        <taxon>Pendulispora</taxon>
    </lineage>
</organism>
<dbReference type="InterPro" id="IPR011008">
    <property type="entry name" value="Dimeric_a/b-barrel"/>
</dbReference>
<proteinExistence type="predicted"/>
<dbReference type="EMBL" id="CP089982">
    <property type="protein sequence ID" value="WXA95472.1"/>
    <property type="molecule type" value="Genomic_DNA"/>
</dbReference>
<dbReference type="GO" id="GO:0004497">
    <property type="term" value="F:monooxygenase activity"/>
    <property type="evidence" value="ECO:0007669"/>
    <property type="project" value="UniProtKB-KW"/>
</dbReference>
<evidence type="ECO:0000313" key="1">
    <source>
        <dbReference type="EMBL" id="WXA95472.1"/>
    </source>
</evidence>
<reference evidence="1 2" key="1">
    <citation type="submission" date="2021-12" db="EMBL/GenBank/DDBJ databases">
        <title>Discovery of the Pendulisporaceae a myxobacterial family with distinct sporulation behavior and unique specialized metabolism.</title>
        <authorList>
            <person name="Garcia R."/>
            <person name="Popoff A."/>
            <person name="Bader C.D."/>
            <person name="Loehr J."/>
            <person name="Walesch S."/>
            <person name="Walt C."/>
            <person name="Boldt J."/>
            <person name="Bunk B."/>
            <person name="Haeckl F.J.F.P.J."/>
            <person name="Gunesch A.P."/>
            <person name="Birkelbach J."/>
            <person name="Nuebel U."/>
            <person name="Pietschmann T."/>
            <person name="Bach T."/>
            <person name="Mueller R."/>
        </authorList>
    </citation>
    <scope>NUCLEOTIDE SEQUENCE [LARGE SCALE GENOMIC DNA]</scope>
    <source>
        <strain evidence="1 2">MSr12523</strain>
    </source>
</reference>
<keyword evidence="1" id="KW-0503">Monooxygenase</keyword>
<dbReference type="Proteomes" id="UP001379533">
    <property type="component" value="Chromosome"/>
</dbReference>
<keyword evidence="2" id="KW-1185">Reference proteome</keyword>
<dbReference type="RefSeq" id="WP_394846078.1">
    <property type="nucleotide sequence ID" value="NZ_CP089982.1"/>
</dbReference>
<dbReference type="SUPFAM" id="SSF54909">
    <property type="entry name" value="Dimeric alpha+beta barrel"/>
    <property type="match status" value="2"/>
</dbReference>
<dbReference type="Gene3D" id="3.30.70.100">
    <property type="match status" value="2"/>
</dbReference>
<keyword evidence="1" id="KW-0560">Oxidoreductase</keyword>
<name>A0ABZ2K9X9_9BACT</name>
<accession>A0ABZ2K9X9</accession>
<sequence>MNEALCYPDFTRPDVGCVVTSAWYVGSYERQRAAADAAIEAWKNLPWPQGCISFNCYLSPDGKLVWFYGQWASEEAHREFTRAQRPSVAAAVDKAVTNVQRMGVVRSHVYRNMSERTDIFPGCIILVTIATAGPERQLQVAETIFSRVVRGGAPAHAGGTGGHLLFSNDGTRVLVYAEWTSEASHRDALQSGALGGKRGIFEGMPGIEGIGFDRYHLYRRVVRPE</sequence>
<evidence type="ECO:0000313" key="2">
    <source>
        <dbReference type="Proteomes" id="UP001379533"/>
    </source>
</evidence>
<gene>
    <name evidence="1" type="ORF">LZC95_01280</name>
</gene>
<protein>
    <submittedName>
        <fullName evidence="1">Antibiotic biosynthesis monooxygenase</fullName>
    </submittedName>
</protein>